<reference evidence="3" key="1">
    <citation type="submission" date="2020-06" db="EMBL/GenBank/DDBJ databases">
        <title>Stable isotope informed genome-resolved metagenomics uncovers potential trophic interactions in rhizosphere soil.</title>
        <authorList>
            <person name="Starr E.P."/>
            <person name="Shi S."/>
            <person name="Blazewicz S.J."/>
            <person name="Koch B.J."/>
            <person name="Probst A.J."/>
            <person name="Hungate B.A."/>
            <person name="Pett-Ridge J."/>
            <person name="Firestone M.K."/>
            <person name="Banfield J.F."/>
        </authorList>
    </citation>
    <scope>NUCLEOTIDE SEQUENCE</scope>
    <source>
        <strain evidence="3">YM_69_17</strain>
    </source>
</reference>
<dbReference type="EMBL" id="JAEKLZ010000172">
    <property type="protein sequence ID" value="MBW8725472.1"/>
    <property type="molecule type" value="Genomic_DNA"/>
</dbReference>
<evidence type="ECO:0000259" key="2">
    <source>
        <dbReference type="PROSITE" id="PS51819"/>
    </source>
</evidence>
<gene>
    <name evidence="3" type="ORF">JF625_10000</name>
</gene>
<dbReference type="GO" id="GO:0004462">
    <property type="term" value="F:lactoylglutathione lyase activity"/>
    <property type="evidence" value="ECO:0007669"/>
    <property type="project" value="InterPro"/>
</dbReference>
<evidence type="ECO:0000256" key="1">
    <source>
        <dbReference type="ARBA" id="ARBA00022723"/>
    </source>
</evidence>
<keyword evidence="3" id="KW-0808">Transferase</keyword>
<organism evidence="3 4">
    <name type="scientific">Inquilinus limosus</name>
    <dbReference type="NCBI Taxonomy" id="171674"/>
    <lineage>
        <taxon>Bacteria</taxon>
        <taxon>Pseudomonadati</taxon>
        <taxon>Pseudomonadota</taxon>
        <taxon>Alphaproteobacteria</taxon>
        <taxon>Rhodospirillales</taxon>
        <taxon>Rhodospirillaceae</taxon>
        <taxon>Inquilinus</taxon>
    </lineage>
</organism>
<dbReference type="InterPro" id="IPR037523">
    <property type="entry name" value="VOC_core"/>
</dbReference>
<dbReference type="InterPro" id="IPR029068">
    <property type="entry name" value="Glyas_Bleomycin-R_OHBP_Dase"/>
</dbReference>
<dbReference type="PROSITE" id="PS51819">
    <property type="entry name" value="VOC"/>
    <property type="match status" value="1"/>
</dbReference>
<dbReference type="InterPro" id="IPR050383">
    <property type="entry name" value="GlyoxalaseI/FosfomycinResist"/>
</dbReference>
<dbReference type="AlphaFoldDB" id="A0A952FIA1"/>
<dbReference type="InterPro" id="IPR004360">
    <property type="entry name" value="Glyas_Fos-R_dOase_dom"/>
</dbReference>
<sequence>MVTGINHVTLAISDVERSFRFYVDVLGLKPLAKWSRGAYLLAGDLWLCLSVDEKARSSPHPDYTHMAFSVADFDACAKRLADHEAPIWRVNQTEGPSVYFLDPDGHKLEIHDGDWRTRLQSMRDDPWEDGIEFFSDD</sequence>
<dbReference type="SUPFAM" id="SSF54593">
    <property type="entry name" value="Glyoxalase/Bleomycin resistance protein/Dihydroxybiphenyl dioxygenase"/>
    <property type="match status" value="1"/>
</dbReference>
<proteinExistence type="predicted"/>
<feature type="domain" description="VOC" evidence="2">
    <location>
        <begin position="4"/>
        <end position="113"/>
    </location>
</feature>
<keyword evidence="1" id="KW-0479">Metal-binding</keyword>
<protein>
    <submittedName>
        <fullName evidence="3">Fosfomycin resistance glutathione transferase</fullName>
    </submittedName>
</protein>
<accession>A0A952FIA1</accession>
<dbReference type="PANTHER" id="PTHR21366">
    <property type="entry name" value="GLYOXALASE FAMILY PROTEIN"/>
    <property type="match status" value="1"/>
</dbReference>
<dbReference type="PANTHER" id="PTHR21366:SF14">
    <property type="entry name" value="GLYOXALASE DOMAIN-CONTAINING PROTEIN 5"/>
    <property type="match status" value="1"/>
</dbReference>
<dbReference type="Pfam" id="PF00903">
    <property type="entry name" value="Glyoxalase"/>
    <property type="match status" value="1"/>
</dbReference>
<evidence type="ECO:0000313" key="4">
    <source>
        <dbReference type="Proteomes" id="UP000700706"/>
    </source>
</evidence>
<dbReference type="Gene3D" id="3.10.180.10">
    <property type="entry name" value="2,3-Dihydroxybiphenyl 1,2-Dioxygenase, domain 1"/>
    <property type="match status" value="1"/>
</dbReference>
<dbReference type="PROSITE" id="PS00934">
    <property type="entry name" value="GLYOXALASE_I_1"/>
    <property type="match status" value="1"/>
</dbReference>
<comment type="caution">
    <text evidence="3">The sequence shown here is derived from an EMBL/GenBank/DDBJ whole genome shotgun (WGS) entry which is preliminary data.</text>
</comment>
<name>A0A952FIA1_9PROT</name>
<dbReference type="GO" id="GO:0016740">
    <property type="term" value="F:transferase activity"/>
    <property type="evidence" value="ECO:0007669"/>
    <property type="project" value="UniProtKB-KW"/>
</dbReference>
<dbReference type="GO" id="GO:0046872">
    <property type="term" value="F:metal ion binding"/>
    <property type="evidence" value="ECO:0007669"/>
    <property type="project" value="UniProtKB-KW"/>
</dbReference>
<dbReference type="CDD" id="cd07244">
    <property type="entry name" value="FosA"/>
    <property type="match status" value="1"/>
</dbReference>
<dbReference type="InterPro" id="IPR018146">
    <property type="entry name" value="Glyoxalase_1_CS"/>
</dbReference>
<dbReference type="Proteomes" id="UP000700706">
    <property type="component" value="Unassembled WGS sequence"/>
</dbReference>
<evidence type="ECO:0000313" key="3">
    <source>
        <dbReference type="EMBL" id="MBW8725472.1"/>
    </source>
</evidence>